<accession>A0A2N6T3B2</accession>
<keyword evidence="2" id="KW-1185">Reference proteome</keyword>
<dbReference type="AlphaFoldDB" id="A0A2N6T3B2"/>
<proteinExistence type="predicted"/>
<evidence type="ECO:0000313" key="1">
    <source>
        <dbReference type="EMBL" id="PMC63819.1"/>
    </source>
</evidence>
<reference evidence="1 2" key="1">
    <citation type="submission" date="2017-09" db="EMBL/GenBank/DDBJ databases">
        <title>Bacterial strain isolated from the female urinary microbiota.</title>
        <authorList>
            <person name="Thomas-White K."/>
            <person name="Kumar N."/>
            <person name="Forster S."/>
            <person name="Putonti C."/>
            <person name="Lawley T."/>
            <person name="Wolfe A.J."/>
        </authorList>
    </citation>
    <scope>NUCLEOTIDE SEQUENCE [LARGE SCALE GENOMIC DNA]</scope>
    <source>
        <strain evidence="1 2">UMB0792</strain>
    </source>
</reference>
<comment type="caution">
    <text evidence="1">The sequence shown here is derived from an EMBL/GenBank/DDBJ whole genome shotgun (WGS) entry which is preliminary data.</text>
</comment>
<organism evidence="1 2">
    <name type="scientific">Corynebacterium tuscaniense</name>
    <dbReference type="NCBI Taxonomy" id="302449"/>
    <lineage>
        <taxon>Bacteria</taxon>
        <taxon>Bacillati</taxon>
        <taxon>Actinomycetota</taxon>
        <taxon>Actinomycetes</taxon>
        <taxon>Mycobacteriales</taxon>
        <taxon>Corynebacteriaceae</taxon>
        <taxon>Corynebacterium</taxon>
    </lineage>
</organism>
<dbReference type="RefSeq" id="WP_102724321.1">
    <property type="nucleotide sequence ID" value="NZ_PNHG01000015.1"/>
</dbReference>
<name>A0A2N6T3B2_9CORY</name>
<protein>
    <submittedName>
        <fullName evidence="1">Uncharacterized protein</fullName>
    </submittedName>
</protein>
<gene>
    <name evidence="1" type="ORF">CJ203_08945</name>
</gene>
<dbReference type="EMBL" id="PNHG01000015">
    <property type="protein sequence ID" value="PMC63819.1"/>
    <property type="molecule type" value="Genomic_DNA"/>
</dbReference>
<evidence type="ECO:0000313" key="2">
    <source>
        <dbReference type="Proteomes" id="UP000235836"/>
    </source>
</evidence>
<sequence length="115" mass="12168">MAVEEDAAAIEFATRQNLTDGPAGPQMYQNLMAELGLRPDAENARPGGIAPAVPRPLVLIPLEEQIKIMGGAGDDVILGLTDGTTMTGAEFLAQNFADVLEVAMFHPQEGPRQPV</sequence>
<dbReference type="Proteomes" id="UP000235836">
    <property type="component" value="Unassembled WGS sequence"/>
</dbReference>